<dbReference type="Pfam" id="PF03323">
    <property type="entry name" value="GerA"/>
    <property type="match status" value="1"/>
</dbReference>
<dbReference type="Proteomes" id="UP001596044">
    <property type="component" value="Unassembled WGS sequence"/>
</dbReference>
<feature type="transmembrane region" description="Helical" evidence="3">
    <location>
        <begin position="269"/>
        <end position="288"/>
    </location>
</feature>
<comment type="caution">
    <text evidence="4">The sequence shown here is derived from an EMBL/GenBank/DDBJ whole genome shotgun (WGS) entry which is preliminary data.</text>
</comment>
<gene>
    <name evidence="4" type="ORF">ACFPOG_22440</name>
</gene>
<dbReference type="PIRSF" id="PIRSF005690">
    <property type="entry name" value="GerBA"/>
    <property type="match status" value="1"/>
</dbReference>
<evidence type="ECO:0000313" key="4">
    <source>
        <dbReference type="EMBL" id="MFC5450999.1"/>
    </source>
</evidence>
<organism evidence="4 5">
    <name type="scientific">Paenibacillus aestuarii</name>
    <dbReference type="NCBI Taxonomy" id="516965"/>
    <lineage>
        <taxon>Bacteria</taxon>
        <taxon>Bacillati</taxon>
        <taxon>Bacillota</taxon>
        <taxon>Bacilli</taxon>
        <taxon>Bacillales</taxon>
        <taxon>Paenibacillaceae</taxon>
        <taxon>Paenibacillus</taxon>
    </lineage>
</organism>
<accession>A0ABW0KC69</accession>
<reference evidence="5" key="1">
    <citation type="journal article" date="2019" name="Int. J. Syst. Evol. Microbiol.">
        <title>The Global Catalogue of Microorganisms (GCM) 10K type strain sequencing project: providing services to taxonomists for standard genome sequencing and annotation.</title>
        <authorList>
            <consortium name="The Broad Institute Genomics Platform"/>
            <consortium name="The Broad Institute Genome Sequencing Center for Infectious Disease"/>
            <person name="Wu L."/>
            <person name="Ma J."/>
        </authorList>
    </citation>
    <scope>NUCLEOTIDE SEQUENCE [LARGE SCALE GENOMIC DNA]</scope>
    <source>
        <strain evidence="5">KACC 11904</strain>
    </source>
</reference>
<comment type="similarity">
    <text evidence="1">Belongs to the GerABKA family.</text>
</comment>
<keyword evidence="2 3" id="KW-0472">Membrane</keyword>
<sequence length="438" mass="48723">MSNLVKEIKSTFAEHDDFFIHEEQFNHTVLFLMGFHSLINFSKSNLYFRQMAELSASVNELFTNLSDQLDVDVKQIIKAVLDGKLVILTGDDQRNAVVEPVPQNLRRSIEEPKNESPVQGPLDAFGEDVDINIGLIRKRLGTERLCHSSYEVGELAKRRISMLYIKGKAPNDLIEKIDQKLKQARSDIETINELNTLFGARKFVPVSHLSVTELPQQAVYSLKRNRVILFLDNTPYAFVLPHLFWDMLSTANDRNFHISFTYLIRTLRGLGILANLILPAAYIAITSVNPEILKIDLALFVAESREGIPLTPLFETLAMVVLVDLVTEAITRLPKTIGPTVTMVGGVILGQGVVEAKLVSNLLVIVITAMLISGSAIVGAQNAVYIRLLKYFILFAASVFGILGICTGLIFVCIILSSLKTCDIPYMAFQITEKGDAK</sequence>
<evidence type="ECO:0000313" key="5">
    <source>
        <dbReference type="Proteomes" id="UP001596044"/>
    </source>
</evidence>
<dbReference type="InterPro" id="IPR050768">
    <property type="entry name" value="UPF0353/GerABKA_families"/>
</dbReference>
<feature type="transmembrane region" description="Helical" evidence="3">
    <location>
        <begin position="392"/>
        <end position="417"/>
    </location>
</feature>
<keyword evidence="3" id="KW-1133">Transmembrane helix</keyword>
<dbReference type="PANTHER" id="PTHR22550:SF5">
    <property type="entry name" value="LEUCINE ZIPPER PROTEIN 4"/>
    <property type="match status" value="1"/>
</dbReference>
<keyword evidence="3" id="KW-0812">Transmembrane</keyword>
<dbReference type="InterPro" id="IPR004995">
    <property type="entry name" value="Spore_Ger"/>
</dbReference>
<feature type="transmembrane region" description="Helical" evidence="3">
    <location>
        <begin position="360"/>
        <end position="380"/>
    </location>
</feature>
<name>A0ABW0KC69_9BACL</name>
<dbReference type="RefSeq" id="WP_270884409.1">
    <property type="nucleotide sequence ID" value="NZ_JAQFVF010000069.1"/>
</dbReference>
<evidence type="ECO:0000256" key="1">
    <source>
        <dbReference type="ARBA" id="ARBA00005278"/>
    </source>
</evidence>
<dbReference type="EMBL" id="JBHSMJ010000031">
    <property type="protein sequence ID" value="MFC5450999.1"/>
    <property type="molecule type" value="Genomic_DNA"/>
</dbReference>
<keyword evidence="5" id="KW-1185">Reference proteome</keyword>
<evidence type="ECO:0000256" key="2">
    <source>
        <dbReference type="ARBA" id="ARBA00023136"/>
    </source>
</evidence>
<proteinExistence type="inferred from homology"/>
<dbReference type="PANTHER" id="PTHR22550">
    <property type="entry name" value="SPORE GERMINATION PROTEIN"/>
    <property type="match status" value="1"/>
</dbReference>
<evidence type="ECO:0000256" key="3">
    <source>
        <dbReference type="SAM" id="Phobius"/>
    </source>
</evidence>
<protein>
    <submittedName>
        <fullName evidence="4">Spore germination protein</fullName>
    </submittedName>
</protein>